<evidence type="ECO:0000313" key="1">
    <source>
        <dbReference type="EMBL" id="KXT14954.1"/>
    </source>
</evidence>
<dbReference type="EMBL" id="LFZO01000070">
    <property type="protein sequence ID" value="KXT14954.1"/>
    <property type="molecule type" value="Genomic_DNA"/>
</dbReference>
<accession>A0A139IJX7</accession>
<name>A0A139IJX7_9PEZI</name>
<protein>
    <submittedName>
        <fullName evidence="1">Uncharacterized protein</fullName>
    </submittedName>
</protein>
<comment type="caution">
    <text evidence="1">The sequence shown here is derived from an EMBL/GenBank/DDBJ whole genome shotgun (WGS) entry which is preliminary data.</text>
</comment>
<keyword evidence="2" id="KW-1185">Reference proteome</keyword>
<gene>
    <name evidence="1" type="ORF">AC579_4400</name>
</gene>
<dbReference type="Proteomes" id="UP000073492">
    <property type="component" value="Unassembled WGS sequence"/>
</dbReference>
<reference evidence="1 2" key="1">
    <citation type="submission" date="2015-07" db="EMBL/GenBank/DDBJ databases">
        <title>Comparative genomics of the Sigatoka disease complex on banana suggests a link between parallel evolutionary changes in Pseudocercospora fijiensis and Pseudocercospora eumusae and increased virulence on the banana host.</title>
        <authorList>
            <person name="Chang T.-C."/>
            <person name="Salvucci A."/>
            <person name="Crous P.W."/>
            <person name="Stergiopoulos I."/>
        </authorList>
    </citation>
    <scope>NUCLEOTIDE SEQUENCE [LARGE SCALE GENOMIC DNA]</scope>
    <source>
        <strain evidence="1 2">CBS 116634</strain>
    </source>
</reference>
<dbReference type="AlphaFoldDB" id="A0A139IJX7"/>
<evidence type="ECO:0000313" key="2">
    <source>
        <dbReference type="Proteomes" id="UP000073492"/>
    </source>
</evidence>
<sequence length="79" mass="9126">MPLFLWSNAATEAKRLQQRSIDFDRLQDQTKWNRDRVTRFRRSVCPSPESKPACSMSGFVANNRAQQETKDQTATVPPK</sequence>
<proteinExistence type="predicted"/>
<organism evidence="1 2">
    <name type="scientific">Pseudocercospora musae</name>
    <dbReference type="NCBI Taxonomy" id="113226"/>
    <lineage>
        <taxon>Eukaryota</taxon>
        <taxon>Fungi</taxon>
        <taxon>Dikarya</taxon>
        <taxon>Ascomycota</taxon>
        <taxon>Pezizomycotina</taxon>
        <taxon>Dothideomycetes</taxon>
        <taxon>Dothideomycetidae</taxon>
        <taxon>Mycosphaerellales</taxon>
        <taxon>Mycosphaerellaceae</taxon>
        <taxon>Pseudocercospora</taxon>
    </lineage>
</organism>